<dbReference type="RefSeq" id="WP_090313251.1">
    <property type="nucleotide sequence ID" value="NZ_FNZE01000020.1"/>
</dbReference>
<keyword evidence="2" id="KW-1185">Reference proteome</keyword>
<evidence type="ECO:0000313" key="1">
    <source>
        <dbReference type="EMBL" id="SEJ83495.1"/>
    </source>
</evidence>
<dbReference type="STRING" id="915471.SAMN05216201_12063"/>
<evidence type="ECO:0000313" key="2">
    <source>
        <dbReference type="Proteomes" id="UP000242930"/>
    </source>
</evidence>
<gene>
    <name evidence="1" type="ORF">SAMN05216201_12063</name>
</gene>
<dbReference type="AlphaFoldDB" id="A0A1H7CCW2"/>
<accession>A0A1H7CCW2</accession>
<proteinExistence type="predicted"/>
<organism evidence="1 2">
    <name type="scientific">Pseudomonas linyingensis</name>
    <dbReference type="NCBI Taxonomy" id="915471"/>
    <lineage>
        <taxon>Bacteria</taxon>
        <taxon>Pseudomonadati</taxon>
        <taxon>Pseudomonadota</taxon>
        <taxon>Gammaproteobacteria</taxon>
        <taxon>Pseudomonadales</taxon>
        <taxon>Pseudomonadaceae</taxon>
        <taxon>Pseudomonas</taxon>
    </lineage>
</organism>
<dbReference type="InterPro" id="IPR032249">
    <property type="entry name" value="DUF4824"/>
</dbReference>
<protein>
    <recommendedName>
        <fullName evidence="3">DUF4824 domain-containing protein</fullName>
    </recommendedName>
</protein>
<dbReference type="Pfam" id="PF16106">
    <property type="entry name" value="DUF4824"/>
    <property type="match status" value="1"/>
</dbReference>
<dbReference type="EMBL" id="FNZE01000020">
    <property type="protein sequence ID" value="SEJ83495.1"/>
    <property type="molecule type" value="Genomic_DNA"/>
</dbReference>
<evidence type="ECO:0008006" key="3">
    <source>
        <dbReference type="Google" id="ProtNLM"/>
    </source>
</evidence>
<dbReference type="Proteomes" id="UP000242930">
    <property type="component" value="Unassembled WGS sequence"/>
</dbReference>
<name>A0A1H7CCW2_9PSED</name>
<sequence>MSRLNRRHALLAGVALILLINAVALAGVWYNRSGEADSRLALSERELGGMPAYLRRENSGLLLQLQWRMPGHWEEDGSRSPRWLSEAQTRQLGFRIPDAEDCQPRCRRQAAREVLVVLELDGPAYRDELRRQQERVELARRALAALPEDKQLQQRLDYQSRELDNLKRDTRLYAVDVGLDRDQLRQRYADRSRYAIVRGLVRPSRWGKPAQLRGHLSELSIARINVPRHWHRALAGLSSRPRDTPAAPGYRIEVAFGQRLEPWIMAVSEASQD</sequence>
<reference evidence="2" key="1">
    <citation type="submission" date="2016-10" db="EMBL/GenBank/DDBJ databases">
        <authorList>
            <person name="Varghese N."/>
            <person name="Submissions S."/>
        </authorList>
    </citation>
    <scope>NUCLEOTIDE SEQUENCE [LARGE SCALE GENOMIC DNA]</scope>
    <source>
        <strain evidence="2">LMG 25967</strain>
    </source>
</reference>
<dbReference type="OrthoDB" id="8557961at2"/>